<protein>
    <submittedName>
        <fullName evidence="3">Uma2 family endonuclease</fullName>
    </submittedName>
</protein>
<dbReference type="AlphaFoldDB" id="A0A938B1L9"/>
<dbReference type="InterPro" id="IPR008538">
    <property type="entry name" value="Uma2"/>
</dbReference>
<evidence type="ECO:0000313" key="4">
    <source>
        <dbReference type="Proteomes" id="UP000712673"/>
    </source>
</evidence>
<evidence type="ECO:0000313" key="3">
    <source>
        <dbReference type="EMBL" id="MBM3223231.1"/>
    </source>
</evidence>
<keyword evidence="3" id="KW-0540">Nuclease</keyword>
<evidence type="ECO:0000256" key="1">
    <source>
        <dbReference type="SAM" id="Coils"/>
    </source>
</evidence>
<feature type="domain" description="Putative restriction endonuclease" evidence="2">
    <location>
        <begin position="45"/>
        <end position="159"/>
    </location>
</feature>
<feature type="coiled-coil region" evidence="1">
    <location>
        <begin position="202"/>
        <end position="229"/>
    </location>
</feature>
<sequence>MVYVTTAYELPPAPDISQLITEDETPVDNLASEKHQRILTEPLYSSWAGPGAGRPFLVMANVGLFMVPRNPAIVPDVLLSLDVTAHPDWWVIRSYFVWEYGKVPDVVIEIVSNTKGGEKSTKRIQYAQAGIPYYIIYDPDQYLQGDVLEVYELLAGVYVRRPETWLPNVGLGVTQWEGSFEGFAGTWLRWCDQNGVVIPTGAERAASEHQRAEAEHQRAERLAHRLRALGLDPEQ</sequence>
<dbReference type="PANTHER" id="PTHR33352:SF3">
    <property type="entry name" value="SLR1612 PROTEIN"/>
    <property type="match status" value="1"/>
</dbReference>
<gene>
    <name evidence="3" type="ORF">FJZ47_05425</name>
</gene>
<dbReference type="GO" id="GO:0004519">
    <property type="term" value="F:endonuclease activity"/>
    <property type="evidence" value="ECO:0007669"/>
    <property type="project" value="UniProtKB-KW"/>
</dbReference>
<dbReference type="Pfam" id="PF05685">
    <property type="entry name" value="Uma2"/>
    <property type="match status" value="1"/>
</dbReference>
<keyword evidence="1" id="KW-0175">Coiled coil</keyword>
<dbReference type="SUPFAM" id="SSF52980">
    <property type="entry name" value="Restriction endonuclease-like"/>
    <property type="match status" value="1"/>
</dbReference>
<dbReference type="EMBL" id="VGLS01000113">
    <property type="protein sequence ID" value="MBM3223231.1"/>
    <property type="molecule type" value="Genomic_DNA"/>
</dbReference>
<reference evidence="3" key="1">
    <citation type="submission" date="2019-03" db="EMBL/GenBank/DDBJ databases">
        <title>Lake Tanganyika Metagenome-Assembled Genomes (MAGs).</title>
        <authorList>
            <person name="Tran P."/>
        </authorList>
    </citation>
    <scope>NUCLEOTIDE SEQUENCE</scope>
    <source>
        <strain evidence="3">K_DeepCast_65m_m2_066</strain>
    </source>
</reference>
<accession>A0A938B1L9</accession>
<dbReference type="Gene3D" id="3.90.1570.10">
    <property type="entry name" value="tt1808, chain A"/>
    <property type="match status" value="1"/>
</dbReference>
<comment type="caution">
    <text evidence="3">The sequence shown here is derived from an EMBL/GenBank/DDBJ whole genome shotgun (WGS) entry which is preliminary data.</text>
</comment>
<keyword evidence="3" id="KW-0255">Endonuclease</keyword>
<dbReference type="Proteomes" id="UP000712673">
    <property type="component" value="Unassembled WGS sequence"/>
</dbReference>
<keyword evidence="3" id="KW-0378">Hydrolase</keyword>
<name>A0A938B1L9_UNCTE</name>
<dbReference type="InterPro" id="IPR012296">
    <property type="entry name" value="Nuclease_put_TT1808"/>
</dbReference>
<dbReference type="CDD" id="cd06260">
    <property type="entry name" value="DUF820-like"/>
    <property type="match status" value="1"/>
</dbReference>
<dbReference type="InterPro" id="IPR011335">
    <property type="entry name" value="Restrct_endonuc-II-like"/>
</dbReference>
<organism evidence="3 4">
    <name type="scientific">Tectimicrobiota bacterium</name>
    <dbReference type="NCBI Taxonomy" id="2528274"/>
    <lineage>
        <taxon>Bacteria</taxon>
        <taxon>Pseudomonadati</taxon>
        <taxon>Nitrospinota/Tectimicrobiota group</taxon>
        <taxon>Candidatus Tectimicrobiota</taxon>
    </lineage>
</organism>
<evidence type="ECO:0000259" key="2">
    <source>
        <dbReference type="Pfam" id="PF05685"/>
    </source>
</evidence>
<proteinExistence type="predicted"/>
<dbReference type="PANTHER" id="PTHR33352">
    <property type="entry name" value="SLR1095 PROTEIN"/>
    <property type="match status" value="1"/>
</dbReference>